<organism evidence="1 2">
    <name type="scientific">Candidatus Nitrosocosmicus franklandianus</name>
    <dbReference type="NCBI Taxonomy" id="1798806"/>
    <lineage>
        <taxon>Archaea</taxon>
        <taxon>Nitrososphaerota</taxon>
        <taxon>Nitrososphaeria</taxon>
        <taxon>Nitrososphaerales</taxon>
        <taxon>Nitrososphaeraceae</taxon>
        <taxon>Candidatus Nitrosocosmicus</taxon>
    </lineage>
</organism>
<proteinExistence type="predicted"/>
<dbReference type="AlphaFoldDB" id="A0A484I6N4"/>
<sequence length="72" mass="8060">MRSTIITVSDFIIANQFRANSTVAVMLVTNCIVAIKASFNFISSSYINIFFTNDANFFSRRHPSLLPHSLTS</sequence>
<protein>
    <submittedName>
        <fullName evidence="1">Uncharacterized protein</fullName>
    </submittedName>
</protein>
<reference evidence="1 2" key="1">
    <citation type="submission" date="2019-02" db="EMBL/GenBank/DDBJ databases">
        <authorList>
            <person name="Lehtovirta-Morley E L."/>
        </authorList>
    </citation>
    <scope>NUCLEOTIDE SEQUENCE [LARGE SCALE GENOMIC DNA]</scope>
    <source>
        <strain evidence="1">NFRAN1</strain>
    </source>
</reference>
<evidence type="ECO:0000313" key="2">
    <source>
        <dbReference type="Proteomes" id="UP000294299"/>
    </source>
</evidence>
<evidence type="ECO:0000313" key="1">
    <source>
        <dbReference type="EMBL" id="VFJ12840.1"/>
    </source>
</evidence>
<name>A0A484I6N4_9ARCH</name>
<dbReference type="EMBL" id="LR216287">
    <property type="protein sequence ID" value="VFJ12840.1"/>
    <property type="molecule type" value="Genomic_DNA"/>
</dbReference>
<accession>A0A484I6N4</accession>
<gene>
    <name evidence="1" type="ORF">NFRAN_0519</name>
</gene>
<dbReference type="KEGG" id="nfn:NFRAN_0519"/>
<keyword evidence="2" id="KW-1185">Reference proteome</keyword>
<dbReference type="Proteomes" id="UP000294299">
    <property type="component" value="Chromosome NFRAN"/>
</dbReference>